<dbReference type="AlphaFoldDB" id="A0A6A6Z420"/>
<evidence type="ECO:0000256" key="1">
    <source>
        <dbReference type="SAM" id="SignalP"/>
    </source>
</evidence>
<feature type="chain" id="PRO_5044629556" description="Secreted protein" evidence="1">
    <location>
        <begin position="25"/>
        <end position="97"/>
    </location>
</feature>
<dbReference type="EMBL" id="MU003694">
    <property type="protein sequence ID" value="KAF2814905.1"/>
    <property type="molecule type" value="Genomic_DNA"/>
</dbReference>
<proteinExistence type="predicted"/>
<feature type="signal peptide" evidence="1">
    <location>
        <begin position="1"/>
        <end position="24"/>
    </location>
</feature>
<reference evidence="4" key="3">
    <citation type="submission" date="2025-04" db="UniProtKB">
        <authorList>
            <consortium name="RefSeq"/>
        </authorList>
    </citation>
    <scope>IDENTIFICATION</scope>
    <source>
        <strain evidence="4">CBS 304.34</strain>
    </source>
</reference>
<dbReference type="GeneID" id="54453999"/>
<dbReference type="Proteomes" id="UP000504636">
    <property type="component" value="Unplaced"/>
</dbReference>
<reference evidence="2 4" key="1">
    <citation type="journal article" date="2020" name="Stud. Mycol.">
        <title>101 Dothideomycetes genomes: a test case for predicting lifestyles and emergence of pathogens.</title>
        <authorList>
            <person name="Haridas S."/>
            <person name="Albert R."/>
            <person name="Binder M."/>
            <person name="Bloem J."/>
            <person name="Labutti K."/>
            <person name="Salamov A."/>
            <person name="Andreopoulos B."/>
            <person name="Baker S."/>
            <person name="Barry K."/>
            <person name="Bills G."/>
            <person name="Bluhm B."/>
            <person name="Cannon C."/>
            <person name="Castanera R."/>
            <person name="Culley D."/>
            <person name="Daum C."/>
            <person name="Ezra D."/>
            <person name="Gonzalez J."/>
            <person name="Henrissat B."/>
            <person name="Kuo A."/>
            <person name="Liang C."/>
            <person name="Lipzen A."/>
            <person name="Lutzoni F."/>
            <person name="Magnuson J."/>
            <person name="Mondo S."/>
            <person name="Nolan M."/>
            <person name="Ohm R."/>
            <person name="Pangilinan J."/>
            <person name="Park H.-J."/>
            <person name="Ramirez L."/>
            <person name="Alfaro M."/>
            <person name="Sun H."/>
            <person name="Tritt A."/>
            <person name="Yoshinaga Y."/>
            <person name="Zwiers L.-H."/>
            <person name="Turgeon B."/>
            <person name="Goodwin S."/>
            <person name="Spatafora J."/>
            <person name="Crous P."/>
            <person name="Grigoriev I."/>
        </authorList>
    </citation>
    <scope>NUCLEOTIDE SEQUENCE</scope>
    <source>
        <strain evidence="2 4">CBS 304.34</strain>
    </source>
</reference>
<evidence type="ECO:0000313" key="4">
    <source>
        <dbReference type="RefSeq" id="XP_033581869.1"/>
    </source>
</evidence>
<organism evidence="2">
    <name type="scientific">Mytilinidion resinicola</name>
    <dbReference type="NCBI Taxonomy" id="574789"/>
    <lineage>
        <taxon>Eukaryota</taxon>
        <taxon>Fungi</taxon>
        <taxon>Dikarya</taxon>
        <taxon>Ascomycota</taxon>
        <taxon>Pezizomycotina</taxon>
        <taxon>Dothideomycetes</taxon>
        <taxon>Pleosporomycetidae</taxon>
        <taxon>Mytilinidiales</taxon>
        <taxon>Mytilinidiaceae</taxon>
        <taxon>Mytilinidion</taxon>
    </lineage>
</organism>
<protein>
    <recommendedName>
        <fullName evidence="5">Secreted protein</fullName>
    </recommendedName>
</protein>
<keyword evidence="3" id="KW-1185">Reference proteome</keyword>
<gene>
    <name evidence="2 4" type="ORF">BDZ99DRAFT_186901</name>
</gene>
<accession>A0A6A6Z420</accession>
<sequence length="97" mass="10682">MALQATRLPLALAFNLPLPGQASSDSMALTICIETAVIGCCDFPCHHLTRKDLFVYRFQGIRYSFSPLEKSTYKSPHSNHAALDGRFLSASYLTVST</sequence>
<reference evidence="4" key="2">
    <citation type="submission" date="2020-04" db="EMBL/GenBank/DDBJ databases">
        <authorList>
            <consortium name="NCBI Genome Project"/>
        </authorList>
    </citation>
    <scope>NUCLEOTIDE SEQUENCE</scope>
    <source>
        <strain evidence="4">CBS 304.34</strain>
    </source>
</reference>
<dbReference type="RefSeq" id="XP_033581869.1">
    <property type="nucleotide sequence ID" value="XM_033713106.1"/>
</dbReference>
<evidence type="ECO:0008006" key="5">
    <source>
        <dbReference type="Google" id="ProtNLM"/>
    </source>
</evidence>
<evidence type="ECO:0000313" key="2">
    <source>
        <dbReference type="EMBL" id="KAF2814905.1"/>
    </source>
</evidence>
<name>A0A6A6Z420_9PEZI</name>
<keyword evidence="1" id="KW-0732">Signal</keyword>
<evidence type="ECO:0000313" key="3">
    <source>
        <dbReference type="Proteomes" id="UP000504636"/>
    </source>
</evidence>